<evidence type="ECO:0008006" key="3">
    <source>
        <dbReference type="Google" id="ProtNLM"/>
    </source>
</evidence>
<organism evidence="1 2">
    <name type="scientific">Coniochaeta hoffmannii</name>
    <dbReference type="NCBI Taxonomy" id="91930"/>
    <lineage>
        <taxon>Eukaryota</taxon>
        <taxon>Fungi</taxon>
        <taxon>Dikarya</taxon>
        <taxon>Ascomycota</taxon>
        <taxon>Pezizomycotina</taxon>
        <taxon>Sordariomycetes</taxon>
        <taxon>Sordariomycetidae</taxon>
        <taxon>Coniochaetales</taxon>
        <taxon>Coniochaetaceae</taxon>
        <taxon>Coniochaeta</taxon>
    </lineage>
</organism>
<name>A0AA38VNB7_9PEZI</name>
<keyword evidence="2" id="KW-1185">Reference proteome</keyword>
<dbReference type="AlphaFoldDB" id="A0AA38VNB7"/>
<reference evidence="1" key="1">
    <citation type="submission" date="2022-07" db="EMBL/GenBank/DDBJ databases">
        <title>Fungi with potential for degradation of polypropylene.</title>
        <authorList>
            <person name="Gostincar C."/>
        </authorList>
    </citation>
    <scope>NUCLEOTIDE SEQUENCE</scope>
    <source>
        <strain evidence="1">EXF-13287</strain>
    </source>
</reference>
<proteinExistence type="predicted"/>
<dbReference type="Gene3D" id="3.10.450.50">
    <property type="match status" value="1"/>
</dbReference>
<gene>
    <name evidence="1" type="ORF">NKR19_g2160</name>
</gene>
<dbReference type="Proteomes" id="UP001174691">
    <property type="component" value="Unassembled WGS sequence"/>
</dbReference>
<accession>A0AA38VNB7</accession>
<dbReference type="InterPro" id="IPR032710">
    <property type="entry name" value="NTF2-like_dom_sf"/>
</dbReference>
<comment type="caution">
    <text evidence="1">The sequence shown here is derived from an EMBL/GenBank/DDBJ whole genome shotgun (WGS) entry which is preliminary data.</text>
</comment>
<protein>
    <recommendedName>
        <fullName evidence="3">SnoaL-like domain-containing protein</fullName>
    </recommendedName>
</protein>
<dbReference type="EMBL" id="JANBVN010000021">
    <property type="protein sequence ID" value="KAJ9161527.1"/>
    <property type="molecule type" value="Genomic_DNA"/>
</dbReference>
<dbReference type="SUPFAM" id="SSF54427">
    <property type="entry name" value="NTF2-like"/>
    <property type="match status" value="1"/>
</dbReference>
<dbReference type="PANTHER" id="PTHR39401:SF1">
    <property type="entry name" value="SNOAL-LIKE DOMAIN-CONTAINING PROTEIN"/>
    <property type="match status" value="1"/>
</dbReference>
<evidence type="ECO:0000313" key="2">
    <source>
        <dbReference type="Proteomes" id="UP001174691"/>
    </source>
</evidence>
<evidence type="ECO:0000313" key="1">
    <source>
        <dbReference type="EMBL" id="KAJ9161527.1"/>
    </source>
</evidence>
<sequence>MTSTHTPQHESVADWFKAFYAVSDDGTAHEAYPSFFAEDAKLIMGDKVAVGRQEILKVRTEMWASVSSRHHTFEFFTNPQQPNTYLLQGTVRYGFKDGREGNMEWVGKAVFDGEGGDRRLGFYQVFLNAGKR</sequence>
<dbReference type="PANTHER" id="PTHR39401">
    <property type="entry name" value="SNOAL-LIKE DOMAIN-CONTAINING PROTEIN"/>
    <property type="match status" value="1"/>
</dbReference>